<dbReference type="InterPro" id="IPR036390">
    <property type="entry name" value="WH_DNA-bd_sf"/>
</dbReference>
<dbReference type="PANTHER" id="PTHR11710">
    <property type="entry name" value="40S RIBOSOMAL PROTEIN S19"/>
    <property type="match status" value="1"/>
</dbReference>
<dbReference type="GO" id="GO:0003735">
    <property type="term" value="F:structural constituent of ribosome"/>
    <property type="evidence" value="ECO:0000318"/>
    <property type="project" value="GO_Central"/>
</dbReference>
<dbReference type="OrthoDB" id="428974at2759"/>
<organism evidence="4 5">
    <name type="scientific">Pristionchus pacificus</name>
    <name type="common">Parasitic nematode worm</name>
    <dbReference type="NCBI Taxonomy" id="54126"/>
    <lineage>
        <taxon>Eukaryota</taxon>
        <taxon>Metazoa</taxon>
        <taxon>Ecdysozoa</taxon>
        <taxon>Nematoda</taxon>
        <taxon>Chromadorea</taxon>
        <taxon>Rhabditida</taxon>
        <taxon>Rhabditina</taxon>
        <taxon>Diplogasteromorpha</taxon>
        <taxon>Diplogasteroidea</taxon>
        <taxon>Neodiplogasteridae</taxon>
        <taxon>Pristionchus</taxon>
    </lineage>
</organism>
<dbReference type="GO" id="GO:0000028">
    <property type="term" value="P:ribosomal small subunit assembly"/>
    <property type="evidence" value="ECO:0000318"/>
    <property type="project" value="GO_Central"/>
</dbReference>
<accession>A0A2A6CXX5</accession>
<sequence length="205" mass="22677">MKHSGISITVAMRRTNRKHLCSSEDNYLVVGRKENSNQCTVPELEPYSPKEALCEKFGDKKEITLARLIDGFVYDAGQKAVKRIAHFPKQTGKVKVPEWSDLVKLGVTKDMAPESTQSEDGLGRILSKQGRKDLNRIAADLRSTTAPAELYIVIADVQAASQRGGADVLPVRLDGGHVLGDAELDELVWRIPSVIRRILTQNENT</sequence>
<evidence type="ECO:0000313" key="5">
    <source>
        <dbReference type="Proteomes" id="UP000005239"/>
    </source>
</evidence>
<reference evidence="4" key="2">
    <citation type="submission" date="2022-06" db="UniProtKB">
        <authorList>
            <consortium name="EnsemblMetazoa"/>
        </authorList>
    </citation>
    <scope>IDENTIFICATION</scope>
    <source>
        <strain evidence="4">PS312</strain>
    </source>
</reference>
<comment type="similarity">
    <text evidence="1">Belongs to the eukaryotic ribosomal protein eS19 family.</text>
</comment>
<dbReference type="SUPFAM" id="SSF46785">
    <property type="entry name" value="Winged helix' DNA-binding domain"/>
    <property type="match status" value="1"/>
</dbReference>
<dbReference type="AlphaFoldDB" id="A0A2A6CXX5"/>
<evidence type="ECO:0000256" key="2">
    <source>
        <dbReference type="ARBA" id="ARBA00022980"/>
    </source>
</evidence>
<dbReference type="PANTHER" id="PTHR11710:SF0">
    <property type="entry name" value="40S RIBOSOMAL PROTEIN S19"/>
    <property type="match status" value="1"/>
</dbReference>
<keyword evidence="3" id="KW-0687">Ribonucleoprotein</keyword>
<dbReference type="InterPro" id="IPR001266">
    <property type="entry name" value="Ribosomal_eS19"/>
</dbReference>
<dbReference type="Gene3D" id="1.10.10.10">
    <property type="entry name" value="Winged helix-like DNA-binding domain superfamily/Winged helix DNA-binding domain"/>
    <property type="match status" value="1"/>
</dbReference>
<evidence type="ECO:0000313" key="4">
    <source>
        <dbReference type="EnsemblMetazoa" id="PPA44198.1"/>
    </source>
</evidence>
<evidence type="ECO:0000256" key="3">
    <source>
        <dbReference type="ARBA" id="ARBA00023274"/>
    </source>
</evidence>
<reference evidence="5" key="1">
    <citation type="journal article" date="2008" name="Nat. Genet.">
        <title>The Pristionchus pacificus genome provides a unique perspective on nematode lifestyle and parasitism.</title>
        <authorList>
            <person name="Dieterich C."/>
            <person name="Clifton S.W."/>
            <person name="Schuster L.N."/>
            <person name="Chinwalla A."/>
            <person name="Delehaunty K."/>
            <person name="Dinkelacker I."/>
            <person name="Fulton L."/>
            <person name="Fulton R."/>
            <person name="Godfrey J."/>
            <person name="Minx P."/>
            <person name="Mitreva M."/>
            <person name="Roeseler W."/>
            <person name="Tian H."/>
            <person name="Witte H."/>
            <person name="Yang S.P."/>
            <person name="Wilson R.K."/>
            <person name="Sommer R.J."/>
        </authorList>
    </citation>
    <scope>NUCLEOTIDE SEQUENCE [LARGE SCALE GENOMIC DNA]</scope>
    <source>
        <strain evidence="5">PS312</strain>
    </source>
</reference>
<keyword evidence="2" id="KW-0689">Ribosomal protein</keyword>
<dbReference type="GO" id="GO:0003723">
    <property type="term" value="F:RNA binding"/>
    <property type="evidence" value="ECO:0000318"/>
    <property type="project" value="GO_Central"/>
</dbReference>
<accession>A0A8R1Z942</accession>
<dbReference type="EnsemblMetazoa" id="PPA44198.1">
    <property type="protein sequence ID" value="PPA44198.1"/>
    <property type="gene ID" value="WBGene00282567"/>
</dbReference>
<dbReference type="InterPro" id="IPR036388">
    <property type="entry name" value="WH-like_DNA-bd_sf"/>
</dbReference>
<keyword evidence="5" id="KW-1185">Reference proteome</keyword>
<name>A0A2A6CXX5_PRIPA</name>
<gene>
    <name evidence="4" type="primary">WBGene00282567</name>
</gene>
<dbReference type="GO" id="GO:0022627">
    <property type="term" value="C:cytosolic small ribosomal subunit"/>
    <property type="evidence" value="ECO:0000318"/>
    <property type="project" value="GO_Central"/>
</dbReference>
<dbReference type="GO" id="GO:0006412">
    <property type="term" value="P:translation"/>
    <property type="evidence" value="ECO:0007669"/>
    <property type="project" value="InterPro"/>
</dbReference>
<dbReference type="SMART" id="SM01413">
    <property type="entry name" value="Ribosomal_S19e"/>
    <property type="match status" value="1"/>
</dbReference>
<proteinExistence type="inferred from homology"/>
<protein>
    <submittedName>
        <fullName evidence="4">Ribosomal protein</fullName>
    </submittedName>
</protein>
<dbReference type="Proteomes" id="UP000005239">
    <property type="component" value="Unassembled WGS sequence"/>
</dbReference>
<evidence type="ECO:0000256" key="1">
    <source>
        <dbReference type="ARBA" id="ARBA00010014"/>
    </source>
</evidence>